<organism evidence="2 3">
    <name type="scientific">Streptomyces beijiangensis</name>
    <dbReference type="NCBI Taxonomy" id="163361"/>
    <lineage>
        <taxon>Bacteria</taxon>
        <taxon>Bacillati</taxon>
        <taxon>Actinomycetota</taxon>
        <taxon>Actinomycetes</taxon>
        <taxon>Kitasatosporales</taxon>
        <taxon>Streptomycetaceae</taxon>
        <taxon>Streptomyces</taxon>
    </lineage>
</organism>
<dbReference type="PANTHER" id="PTHR39639:SF1">
    <property type="entry name" value="DUF262 DOMAIN-CONTAINING PROTEIN"/>
    <property type="match status" value="1"/>
</dbReference>
<dbReference type="AlphaFoldDB" id="A0A939FHX4"/>
<accession>A0A939FHX4</accession>
<feature type="non-terminal residue" evidence="2">
    <location>
        <position position="110"/>
    </location>
</feature>
<evidence type="ECO:0000313" key="2">
    <source>
        <dbReference type="EMBL" id="MBO0518349.1"/>
    </source>
</evidence>
<feature type="domain" description="GmrSD restriction endonucleases N-terminal" evidence="1">
    <location>
        <begin position="22"/>
        <end position="96"/>
    </location>
</feature>
<dbReference type="InterPro" id="IPR004919">
    <property type="entry name" value="GmrSD_N"/>
</dbReference>
<name>A0A939FHX4_9ACTN</name>
<sequence>MDEYAIIASPNAFNTLTINSFIEEGAIKIPPFQRNYVWDRKRASKLIESLIIGLPVPQVFLYEENRNNFLVIDGQQRLLTVFFFAKGRFPRREKRAALRSLFNTEGGISE</sequence>
<dbReference type="Proteomes" id="UP000664167">
    <property type="component" value="Unassembled WGS sequence"/>
</dbReference>
<gene>
    <name evidence="2" type="ORF">J0695_42605</name>
</gene>
<reference evidence="2" key="1">
    <citation type="submission" date="2021-03" db="EMBL/GenBank/DDBJ databases">
        <title>Streptomyces poriferae sp. nov., a novel marine sponge-derived Actinobacteria species with anti-MRSA activity.</title>
        <authorList>
            <person name="Sandoval-Powers M."/>
            <person name="Kralova S."/>
            <person name="Nguyen G.-S."/>
            <person name="Fawwal D."/>
            <person name="Degnes K."/>
            <person name="Klinkenberg G."/>
            <person name="Sletta H."/>
            <person name="Wentzel A."/>
            <person name="Liles M.R."/>
        </authorList>
    </citation>
    <scope>NUCLEOTIDE SEQUENCE</scope>
    <source>
        <strain evidence="2">DSM 41794</strain>
    </source>
</reference>
<proteinExistence type="predicted"/>
<protein>
    <submittedName>
        <fullName evidence="2">DUF262 domain-containing protein</fullName>
    </submittedName>
</protein>
<comment type="caution">
    <text evidence="2">The sequence shown here is derived from an EMBL/GenBank/DDBJ whole genome shotgun (WGS) entry which is preliminary data.</text>
</comment>
<dbReference type="EMBL" id="JAFLRJ010001545">
    <property type="protein sequence ID" value="MBO0518349.1"/>
    <property type="molecule type" value="Genomic_DNA"/>
</dbReference>
<dbReference type="RefSeq" id="WP_206970141.1">
    <property type="nucleotide sequence ID" value="NZ_JAFLRJ010001545.1"/>
</dbReference>
<evidence type="ECO:0000259" key="1">
    <source>
        <dbReference type="Pfam" id="PF03235"/>
    </source>
</evidence>
<evidence type="ECO:0000313" key="3">
    <source>
        <dbReference type="Proteomes" id="UP000664167"/>
    </source>
</evidence>
<keyword evidence="3" id="KW-1185">Reference proteome</keyword>
<dbReference type="PANTHER" id="PTHR39639">
    <property type="entry name" value="CHROMOSOME 16, WHOLE GENOME SHOTGUN SEQUENCE"/>
    <property type="match status" value="1"/>
</dbReference>
<dbReference type="Pfam" id="PF03235">
    <property type="entry name" value="GmrSD_N"/>
    <property type="match status" value="1"/>
</dbReference>